<keyword evidence="4" id="KW-0862">Zinc</keyword>
<dbReference type="AlphaFoldDB" id="A0AA47P844"/>
<comment type="caution">
    <text evidence="8">The sequence shown here is derived from an EMBL/GenBank/DDBJ whole genome shotgun (WGS) entry which is preliminary data.</text>
</comment>
<feature type="domain" description="C2H2-type" evidence="7">
    <location>
        <begin position="821"/>
        <end position="848"/>
    </location>
</feature>
<feature type="compositionally biased region" description="Polar residues" evidence="6">
    <location>
        <begin position="482"/>
        <end position="498"/>
    </location>
</feature>
<feature type="region of interest" description="Disordered" evidence="6">
    <location>
        <begin position="461"/>
        <end position="498"/>
    </location>
</feature>
<organism evidence="8 9">
    <name type="scientific">Merluccius polli</name>
    <name type="common">Benguela hake</name>
    <name type="synonym">Merluccius cadenati</name>
    <dbReference type="NCBI Taxonomy" id="89951"/>
    <lineage>
        <taxon>Eukaryota</taxon>
        <taxon>Metazoa</taxon>
        <taxon>Chordata</taxon>
        <taxon>Craniata</taxon>
        <taxon>Vertebrata</taxon>
        <taxon>Euteleostomi</taxon>
        <taxon>Actinopterygii</taxon>
        <taxon>Neopterygii</taxon>
        <taxon>Teleostei</taxon>
        <taxon>Neoteleostei</taxon>
        <taxon>Acanthomorphata</taxon>
        <taxon>Zeiogadaria</taxon>
        <taxon>Gadariae</taxon>
        <taxon>Gadiformes</taxon>
        <taxon>Gadoidei</taxon>
        <taxon>Merlucciidae</taxon>
        <taxon>Merluccius</taxon>
    </lineage>
</organism>
<evidence type="ECO:0000313" key="9">
    <source>
        <dbReference type="Proteomes" id="UP001174136"/>
    </source>
</evidence>
<sequence>MEEISDVAVLIAHSSPASTTTAAATSSSAAAAEPLLTAGAHSRGRQALAAERDACQRLQQQKHAADSLIQVIQKLSKIVEKRPQRRCTLAGQKRAPPQQGSGRAAGGAGGGGGGGGGGSDGTAVSRGTSPCKRVRRSFKEEVETPTIDDAKSPGPPAVSDDDANNNNNNNIITEVADAGGNAGDPGGRTVTCYQCSLCRYLSPTLDQLREHLRQHDMQHSDVILMCSECHYTSPHQGELEAHVRLHFEDDAAAAAAPQTGPAVDDLGECEKEAPEQRANAAAAADVKAEVKSAAYDDDAGEEPTPQKKKWYSFEEYGLYRCLICSYVCSQQRMLKTHAWKHAGLVDCSYPIFEDDAWPPPGAAKREAQAAKAAGPPPAHAHAAAREEVFVLSPEIREKGPPPLGVPGAFQVQLCMPTALENKRDPASQAVDKHNGAPVVAAAAEDDDQELGGVGEYQVKDLNAEEEEEEEEEEEPPIEEEVQVTTEAGNRVVESSRTDSLLSSAQKIISCSPNGEGHINVIVERLPSAEDSVIAANTLLLGPDICGPNKRLSDGEEEEEEEEEEEDDESRPAEAAAMVDTHKVVVKEEVVVSQEGDGCSETTMPSGVAAAAPEVDVKPAPGSEPLRDENISPAGRTRTNSESLRLHSLVAEALVAMPMRTPEPYISGTWGPGAKACLKTAAAQAQSPGAGQCLAEGPPALVDLELRGGAEEEEEEEDDEAAEGGLSPLGLHLGLVEADEEGPAAKAGISLSLLTVIERLRERSDQNATDEDILKELQDNARFHDGAVAAAVVDVASIDRVVSTATEYGGLVDYLPGSERPYRCRRCPYISGNKGYMKQHLRVHRQREPYQCPICEHIALDSKDLEGHMIHHCKARMYQCKQCSSSFHYKSQLRSHEREHHGRPSPVGPALTPLAEAEAMAAAEEVELAMGEESSVPKVYKCDVCDYTSSTYVGVRNHRRIHNSDKPYRCCSCDFATTNMNSLKSHMRRHPQEHQAVQLMEQYRCSLCGYSHMWKHAGDQNYNYEQVNKAIDEAITQSSRGPQKLSATLEPVAERSSVGSPRDQAPRGPIDTALAFTPTTTTTTPSSTMDTSATSQTIHSAVELSQWSSVEVSSATPQPHHAPAPSSSSESPQQTPGPAAPAASGHGPGMEYCVLLFCCCICGFESTSKERLMEHMKEHEGDIISIILNKEQQQQVLQPAEGSAAQ</sequence>
<feature type="compositionally biased region" description="Acidic residues" evidence="6">
    <location>
        <begin position="554"/>
        <end position="568"/>
    </location>
</feature>
<dbReference type="Gene3D" id="3.30.160.60">
    <property type="entry name" value="Classic Zinc Finger"/>
    <property type="match status" value="3"/>
</dbReference>
<feature type="compositionally biased region" description="Polar residues" evidence="6">
    <location>
        <begin position="1095"/>
        <end position="1111"/>
    </location>
</feature>
<protein>
    <submittedName>
        <fullName evidence="8">Zinc finger protein 507</fullName>
    </submittedName>
</protein>
<evidence type="ECO:0000256" key="3">
    <source>
        <dbReference type="ARBA" id="ARBA00022771"/>
    </source>
</evidence>
<gene>
    <name evidence="8" type="primary">Znf507</name>
    <name evidence="8" type="ORF">N1851_003431</name>
</gene>
<dbReference type="GO" id="GO:0008270">
    <property type="term" value="F:zinc ion binding"/>
    <property type="evidence" value="ECO:0007669"/>
    <property type="project" value="UniProtKB-KW"/>
</dbReference>
<evidence type="ECO:0000256" key="6">
    <source>
        <dbReference type="SAM" id="MobiDB-lite"/>
    </source>
</evidence>
<feature type="compositionally biased region" description="Low complexity" evidence="6">
    <location>
        <begin position="1112"/>
        <end position="1143"/>
    </location>
</feature>
<evidence type="ECO:0000256" key="5">
    <source>
        <dbReference type="PROSITE-ProRule" id="PRU00042"/>
    </source>
</evidence>
<dbReference type="PANTHER" id="PTHR24403:SF74">
    <property type="entry name" value="ZINC FINGER PROTEIN 507"/>
    <property type="match status" value="1"/>
</dbReference>
<feature type="domain" description="C2H2-type" evidence="7">
    <location>
        <begin position="967"/>
        <end position="994"/>
    </location>
</feature>
<dbReference type="PANTHER" id="PTHR24403">
    <property type="entry name" value="ZINC FINGER PROTEIN"/>
    <property type="match status" value="1"/>
</dbReference>
<evidence type="ECO:0000256" key="1">
    <source>
        <dbReference type="ARBA" id="ARBA00022723"/>
    </source>
</evidence>
<dbReference type="PROSITE" id="PS00028">
    <property type="entry name" value="ZINC_FINGER_C2H2_1"/>
    <property type="match status" value="2"/>
</dbReference>
<dbReference type="PROSITE" id="PS50157">
    <property type="entry name" value="ZINC_FINGER_C2H2_2"/>
    <property type="match status" value="6"/>
</dbReference>
<feature type="compositionally biased region" description="Gly residues" evidence="6">
    <location>
        <begin position="103"/>
        <end position="120"/>
    </location>
</feature>
<evidence type="ECO:0000256" key="2">
    <source>
        <dbReference type="ARBA" id="ARBA00022737"/>
    </source>
</evidence>
<feature type="domain" description="C2H2-type" evidence="7">
    <location>
        <begin position="877"/>
        <end position="904"/>
    </location>
</feature>
<keyword evidence="2" id="KW-0677">Repeat</keyword>
<feature type="region of interest" description="Disordered" evidence="6">
    <location>
        <begin position="615"/>
        <end position="639"/>
    </location>
</feature>
<feature type="compositionally biased region" description="Acidic residues" evidence="6">
    <location>
        <begin position="463"/>
        <end position="481"/>
    </location>
</feature>
<feature type="domain" description="C2H2-type" evidence="7">
    <location>
        <begin position="939"/>
        <end position="966"/>
    </location>
</feature>
<dbReference type="EMBL" id="JAOPHQ010000484">
    <property type="protein sequence ID" value="KAK0154471.1"/>
    <property type="molecule type" value="Genomic_DNA"/>
</dbReference>
<feature type="domain" description="C2H2-type" evidence="7">
    <location>
        <begin position="224"/>
        <end position="251"/>
    </location>
</feature>
<dbReference type="GO" id="GO:0045944">
    <property type="term" value="P:positive regulation of transcription by RNA polymerase II"/>
    <property type="evidence" value="ECO:0007669"/>
    <property type="project" value="TreeGrafter"/>
</dbReference>
<feature type="region of interest" description="Disordered" evidence="6">
    <location>
        <begin position="359"/>
        <end position="382"/>
    </location>
</feature>
<reference evidence="8" key="1">
    <citation type="journal article" date="2023" name="Front. Mar. Sci.">
        <title>A new Merluccius polli reference genome to investigate the effects of global change in West African waters.</title>
        <authorList>
            <person name="Mateo J.L."/>
            <person name="Blanco-Fernandez C."/>
            <person name="Garcia-Vazquez E."/>
            <person name="Machado-Schiaffino G."/>
        </authorList>
    </citation>
    <scope>NUCLEOTIDE SEQUENCE</scope>
    <source>
        <strain evidence="8">C29</strain>
        <tissue evidence="8">Fin</tissue>
    </source>
</reference>
<accession>A0AA47P844</accession>
<dbReference type="InterPro" id="IPR013087">
    <property type="entry name" value="Znf_C2H2_type"/>
</dbReference>
<dbReference type="GO" id="GO:0005634">
    <property type="term" value="C:nucleus"/>
    <property type="evidence" value="ECO:0007669"/>
    <property type="project" value="TreeGrafter"/>
</dbReference>
<dbReference type="InterPro" id="IPR036236">
    <property type="entry name" value="Znf_C2H2_sf"/>
</dbReference>
<feature type="region of interest" description="Disordered" evidence="6">
    <location>
        <begin position="1034"/>
        <end position="1143"/>
    </location>
</feature>
<dbReference type="SUPFAM" id="SSF57667">
    <property type="entry name" value="beta-beta-alpha zinc fingers"/>
    <property type="match status" value="3"/>
</dbReference>
<feature type="compositionally biased region" description="Low complexity" evidence="6">
    <location>
        <begin position="1076"/>
        <end position="1094"/>
    </location>
</feature>
<name>A0AA47P844_MERPO</name>
<feature type="domain" description="C2H2-type" evidence="7">
    <location>
        <begin position="1156"/>
        <end position="1183"/>
    </location>
</feature>
<dbReference type="Proteomes" id="UP001174136">
    <property type="component" value="Unassembled WGS sequence"/>
</dbReference>
<keyword evidence="3 5" id="KW-0863">Zinc-finger</keyword>
<evidence type="ECO:0000259" key="7">
    <source>
        <dbReference type="PROSITE" id="PS50157"/>
    </source>
</evidence>
<evidence type="ECO:0000256" key="4">
    <source>
        <dbReference type="ARBA" id="ARBA00022833"/>
    </source>
</evidence>
<keyword evidence="9" id="KW-1185">Reference proteome</keyword>
<proteinExistence type="predicted"/>
<evidence type="ECO:0000313" key="8">
    <source>
        <dbReference type="EMBL" id="KAK0154471.1"/>
    </source>
</evidence>
<feature type="region of interest" description="Disordered" evidence="6">
    <location>
        <begin position="543"/>
        <end position="575"/>
    </location>
</feature>
<dbReference type="SMART" id="SM00355">
    <property type="entry name" value="ZnF_C2H2"/>
    <property type="match status" value="9"/>
</dbReference>
<dbReference type="InterPro" id="IPR050688">
    <property type="entry name" value="Zinc_finger/UBP_domain"/>
</dbReference>
<keyword evidence="1" id="KW-0479">Metal-binding</keyword>
<feature type="region of interest" description="Disordered" evidence="6">
    <location>
        <begin position="82"/>
        <end position="166"/>
    </location>
</feature>